<evidence type="ECO:0008006" key="5">
    <source>
        <dbReference type="Google" id="ProtNLM"/>
    </source>
</evidence>
<name>A0A4U0WQ15_9PEZI</name>
<comment type="caution">
    <text evidence="3">The sequence shown here is derived from an EMBL/GenBank/DDBJ whole genome shotgun (WGS) entry which is preliminary data.</text>
</comment>
<organism evidence="3 4">
    <name type="scientific">Cryomyces minteri</name>
    <dbReference type="NCBI Taxonomy" id="331657"/>
    <lineage>
        <taxon>Eukaryota</taxon>
        <taxon>Fungi</taxon>
        <taxon>Dikarya</taxon>
        <taxon>Ascomycota</taxon>
        <taxon>Pezizomycotina</taxon>
        <taxon>Dothideomycetes</taxon>
        <taxon>Dothideomycetes incertae sedis</taxon>
        <taxon>Cryomyces</taxon>
    </lineage>
</organism>
<evidence type="ECO:0000256" key="2">
    <source>
        <dbReference type="SAM" id="Phobius"/>
    </source>
</evidence>
<keyword evidence="4" id="KW-1185">Reference proteome</keyword>
<keyword evidence="2" id="KW-1133">Transmembrane helix</keyword>
<protein>
    <recommendedName>
        <fullName evidence="5">SLC26A/SulP transporter domain-containing protein</fullName>
    </recommendedName>
</protein>
<dbReference type="Pfam" id="PF16983">
    <property type="entry name" value="MFS_MOT1"/>
    <property type="match status" value="1"/>
</dbReference>
<evidence type="ECO:0000313" key="3">
    <source>
        <dbReference type="EMBL" id="TKA65480.1"/>
    </source>
</evidence>
<dbReference type="InterPro" id="IPR031563">
    <property type="entry name" value="MOT1/MOT2"/>
</dbReference>
<dbReference type="AlphaFoldDB" id="A0A4U0WQ15"/>
<dbReference type="STRING" id="331657.A0A4U0WQ15"/>
<feature type="region of interest" description="Disordered" evidence="1">
    <location>
        <begin position="174"/>
        <end position="194"/>
    </location>
</feature>
<dbReference type="GO" id="GO:0015098">
    <property type="term" value="F:molybdate ion transmembrane transporter activity"/>
    <property type="evidence" value="ECO:0007669"/>
    <property type="project" value="InterPro"/>
</dbReference>
<dbReference type="OrthoDB" id="5402974at2759"/>
<feature type="transmembrane region" description="Helical" evidence="2">
    <location>
        <begin position="24"/>
        <end position="46"/>
    </location>
</feature>
<keyword evidence="2" id="KW-0812">Transmembrane</keyword>
<keyword evidence="2" id="KW-0472">Membrane</keyword>
<proteinExistence type="predicted"/>
<sequence length="194" mass="21309">MPVCHGSGGLAGQYRFGARSGSSIIVLGTVKLVLGLFVGQGLVSLLQRFPKALLGVMVIAAGVELAKVGESLNAGARDLWEEAEQEDDQDAEWTIEARGKRARTPSELERRERWTVMLVTVAGLLTFRNDAVGFAAGMLCHWSLKLPEWWDRWRGARLGRISLPFAMGRRPGRGSEVDEHLLDQNSDAPDEEVL</sequence>
<dbReference type="EMBL" id="NAJN01001135">
    <property type="protein sequence ID" value="TKA65480.1"/>
    <property type="molecule type" value="Genomic_DNA"/>
</dbReference>
<dbReference type="PANTHER" id="PTHR31970">
    <property type="match status" value="1"/>
</dbReference>
<accession>A0A4U0WQ15</accession>
<gene>
    <name evidence="3" type="ORF">B0A49_09242</name>
</gene>
<dbReference type="Proteomes" id="UP000308768">
    <property type="component" value="Unassembled WGS sequence"/>
</dbReference>
<reference evidence="3 4" key="1">
    <citation type="submission" date="2017-03" db="EMBL/GenBank/DDBJ databases">
        <title>Genomes of endolithic fungi from Antarctica.</title>
        <authorList>
            <person name="Coleine C."/>
            <person name="Masonjones S."/>
            <person name="Stajich J.E."/>
        </authorList>
    </citation>
    <scope>NUCLEOTIDE SEQUENCE [LARGE SCALE GENOMIC DNA]</scope>
    <source>
        <strain evidence="3 4">CCFEE 5187</strain>
    </source>
</reference>
<evidence type="ECO:0000313" key="4">
    <source>
        <dbReference type="Proteomes" id="UP000308768"/>
    </source>
</evidence>
<dbReference type="PANTHER" id="PTHR31970:SF9">
    <property type="entry name" value="MOLYBDATE TRANSPORTER 2"/>
    <property type="match status" value="1"/>
</dbReference>
<evidence type="ECO:0000256" key="1">
    <source>
        <dbReference type="SAM" id="MobiDB-lite"/>
    </source>
</evidence>